<protein>
    <submittedName>
        <fullName evidence="3">Biphenyl-2,3-diol 1,2-dioxygenase 2</fullName>
        <ecNumber evidence="3">1.13.11.39</ecNumber>
    </submittedName>
</protein>
<dbReference type="InterPro" id="IPR037523">
    <property type="entry name" value="VOC_core"/>
</dbReference>
<dbReference type="STRING" id="326474.AWB65_06442"/>
<dbReference type="GO" id="GO:0018583">
    <property type="term" value="F:biphenyl-2,3-diol 1,2-dioxygenase activity"/>
    <property type="evidence" value="ECO:0007669"/>
    <property type="project" value="UniProtKB-EC"/>
</dbReference>
<sequence>MSTTQASQSAQAAQSAQSAQPQASGTAERVVPFKMAHLVYRCRQRDETVAWYLQLFQAHVVFKDDVLTFITYDDEHHRLAFFNMPDIPPKGEDIAGVHHVAYSFRTIGELLQTYVRVKAAGILPYWCINHGPTTSLYFHDPEGNHIEFQADNGDDPGAYFHSEDFAKNPIGVEFDPDQLVSMWQAGATDAELSKVGAATTGKSSF</sequence>
<keyword evidence="3" id="KW-0560">Oxidoreductase</keyword>
<name>A0A158JEJ9_9BURK</name>
<reference evidence="3" key="1">
    <citation type="submission" date="2016-01" db="EMBL/GenBank/DDBJ databases">
        <authorList>
            <person name="Peeters C."/>
        </authorList>
    </citation>
    <scope>NUCLEOTIDE SEQUENCE [LARGE SCALE GENOMIC DNA]</scope>
    <source>
        <strain evidence="3">LMG 22934</strain>
    </source>
</reference>
<accession>A0A158JEJ9</accession>
<dbReference type="Proteomes" id="UP000054977">
    <property type="component" value="Unassembled WGS sequence"/>
</dbReference>
<dbReference type="Gene3D" id="3.10.180.10">
    <property type="entry name" value="2,3-Dihydroxybiphenyl 1,2-Dioxygenase, domain 1"/>
    <property type="match status" value="1"/>
</dbReference>
<dbReference type="Pfam" id="PF00903">
    <property type="entry name" value="Glyoxalase"/>
    <property type="match status" value="1"/>
</dbReference>
<evidence type="ECO:0000259" key="2">
    <source>
        <dbReference type="PROSITE" id="PS51819"/>
    </source>
</evidence>
<evidence type="ECO:0000256" key="1">
    <source>
        <dbReference type="SAM" id="MobiDB-lite"/>
    </source>
</evidence>
<proteinExistence type="predicted"/>
<dbReference type="InterPro" id="IPR004360">
    <property type="entry name" value="Glyas_Fos-R_dOase_dom"/>
</dbReference>
<dbReference type="RefSeq" id="WP_200821852.1">
    <property type="nucleotide sequence ID" value="NZ_FCNW02000082.1"/>
</dbReference>
<dbReference type="AlphaFoldDB" id="A0A158JEJ9"/>
<dbReference type="PROSITE" id="PS51819">
    <property type="entry name" value="VOC"/>
    <property type="match status" value="1"/>
</dbReference>
<evidence type="ECO:0000313" key="3">
    <source>
        <dbReference type="EMBL" id="SAL67075.1"/>
    </source>
</evidence>
<dbReference type="SUPFAM" id="SSF54593">
    <property type="entry name" value="Glyoxalase/Bleomycin resistance protein/Dihydroxybiphenyl dioxygenase"/>
    <property type="match status" value="1"/>
</dbReference>
<organism evidence="3 4">
    <name type="scientific">Caballeronia humi</name>
    <dbReference type="NCBI Taxonomy" id="326474"/>
    <lineage>
        <taxon>Bacteria</taxon>
        <taxon>Pseudomonadati</taxon>
        <taxon>Pseudomonadota</taxon>
        <taxon>Betaproteobacteria</taxon>
        <taxon>Burkholderiales</taxon>
        <taxon>Burkholderiaceae</taxon>
        <taxon>Caballeronia</taxon>
    </lineage>
</organism>
<keyword evidence="4" id="KW-1185">Reference proteome</keyword>
<dbReference type="EMBL" id="FCNW02000082">
    <property type="protein sequence ID" value="SAL67075.1"/>
    <property type="molecule type" value="Genomic_DNA"/>
</dbReference>
<dbReference type="InterPro" id="IPR029068">
    <property type="entry name" value="Glyas_Bleomycin-R_OHBP_Dase"/>
</dbReference>
<dbReference type="EC" id="1.13.11.39" evidence="3"/>
<feature type="region of interest" description="Disordered" evidence="1">
    <location>
        <begin position="1"/>
        <end position="23"/>
    </location>
</feature>
<evidence type="ECO:0000313" key="4">
    <source>
        <dbReference type="Proteomes" id="UP000054977"/>
    </source>
</evidence>
<comment type="caution">
    <text evidence="3">The sequence shown here is derived from an EMBL/GenBank/DDBJ whole genome shotgun (WGS) entry which is preliminary data.</text>
</comment>
<feature type="domain" description="VOC" evidence="2">
    <location>
        <begin position="34"/>
        <end position="151"/>
    </location>
</feature>
<gene>
    <name evidence="3" type="primary">bphC2</name>
    <name evidence="3" type="ORF">AWB65_06442</name>
</gene>